<dbReference type="InterPro" id="IPR036291">
    <property type="entry name" value="NAD(P)-bd_dom_sf"/>
</dbReference>
<dbReference type="PANTHER" id="PTHR43401:SF3">
    <property type="entry name" value="L-GALACTONATE-5-DEHYDROGENASE"/>
    <property type="match status" value="1"/>
</dbReference>
<gene>
    <name evidence="3" type="ORF">NCTC12282_02202</name>
</gene>
<keyword evidence="1" id="KW-0560">Oxidoreductase</keyword>
<dbReference type="GO" id="GO:0016491">
    <property type="term" value="F:oxidoreductase activity"/>
    <property type="evidence" value="ECO:0007669"/>
    <property type="project" value="UniProtKB-KW"/>
</dbReference>
<reference evidence="3 4" key="1">
    <citation type="submission" date="2019-03" db="EMBL/GenBank/DDBJ databases">
        <authorList>
            <consortium name="Pathogen Informatics"/>
        </authorList>
    </citation>
    <scope>NUCLEOTIDE SEQUENCE [LARGE SCALE GENOMIC DNA]</scope>
    <source>
        <strain evidence="3 4">NCTC12282</strain>
    </source>
</reference>
<dbReference type="InterPro" id="IPR013149">
    <property type="entry name" value="ADH-like_C"/>
</dbReference>
<evidence type="ECO:0000313" key="4">
    <source>
        <dbReference type="Proteomes" id="UP000373449"/>
    </source>
</evidence>
<sequence>MLAAKVIDATGNQHAMNNTVNLIRHGGSIVFVGLFKGDLSFSDPEFHKKETTMMGSRNATTEDFEKVGRLMSEGKLSAEMMLTHTFNFHEIGNSYEQDVINNRTLLKGVIEFS</sequence>
<protein>
    <submittedName>
        <fullName evidence="3">Putative oxidoreductase</fullName>
    </submittedName>
</protein>
<organism evidence="3 4">
    <name type="scientific">Budvicia aquatica</name>
    <dbReference type="NCBI Taxonomy" id="82979"/>
    <lineage>
        <taxon>Bacteria</taxon>
        <taxon>Pseudomonadati</taxon>
        <taxon>Pseudomonadota</taxon>
        <taxon>Gammaproteobacteria</taxon>
        <taxon>Enterobacterales</taxon>
        <taxon>Budviciaceae</taxon>
        <taxon>Budvicia</taxon>
    </lineage>
</organism>
<dbReference type="InterPro" id="IPR050129">
    <property type="entry name" value="Zn_alcohol_dh"/>
</dbReference>
<dbReference type="PANTHER" id="PTHR43401">
    <property type="entry name" value="L-THREONINE 3-DEHYDROGENASE"/>
    <property type="match status" value="1"/>
</dbReference>
<dbReference type="AlphaFoldDB" id="A0A484ZFF6"/>
<evidence type="ECO:0000256" key="1">
    <source>
        <dbReference type="ARBA" id="ARBA00023002"/>
    </source>
</evidence>
<proteinExistence type="predicted"/>
<dbReference type="Gene3D" id="3.90.180.10">
    <property type="entry name" value="Medium-chain alcohol dehydrogenases, catalytic domain"/>
    <property type="match status" value="1"/>
</dbReference>
<evidence type="ECO:0000259" key="2">
    <source>
        <dbReference type="Pfam" id="PF00107"/>
    </source>
</evidence>
<dbReference type="Gene3D" id="3.40.50.720">
    <property type="entry name" value="NAD(P)-binding Rossmann-like Domain"/>
    <property type="match status" value="1"/>
</dbReference>
<dbReference type="Proteomes" id="UP000373449">
    <property type="component" value="Unassembled WGS sequence"/>
</dbReference>
<feature type="domain" description="Alcohol dehydrogenase-like C-terminal" evidence="2">
    <location>
        <begin position="5"/>
        <end position="72"/>
    </location>
</feature>
<dbReference type="EMBL" id="CAADJA010000002">
    <property type="protein sequence ID" value="VFS47267.1"/>
    <property type="molecule type" value="Genomic_DNA"/>
</dbReference>
<dbReference type="SUPFAM" id="SSF51735">
    <property type="entry name" value="NAD(P)-binding Rossmann-fold domains"/>
    <property type="match status" value="1"/>
</dbReference>
<accession>A0A484ZFF6</accession>
<evidence type="ECO:0000313" key="3">
    <source>
        <dbReference type="EMBL" id="VFS47267.1"/>
    </source>
</evidence>
<name>A0A484ZFF6_9GAMM</name>
<dbReference type="Pfam" id="PF00107">
    <property type="entry name" value="ADH_zinc_N"/>
    <property type="match status" value="1"/>
</dbReference>